<dbReference type="Pfam" id="PF00440">
    <property type="entry name" value="TetR_N"/>
    <property type="match status" value="1"/>
</dbReference>
<feature type="DNA-binding region" description="H-T-H motif" evidence="5">
    <location>
        <begin position="42"/>
        <end position="61"/>
    </location>
</feature>
<dbReference type="Gene3D" id="1.10.357.10">
    <property type="entry name" value="Tetracycline Repressor, domain 2"/>
    <property type="match status" value="1"/>
</dbReference>
<evidence type="ECO:0000256" key="5">
    <source>
        <dbReference type="PROSITE-ProRule" id="PRU00335"/>
    </source>
</evidence>
<evidence type="ECO:0000256" key="4">
    <source>
        <dbReference type="ARBA" id="ARBA00023163"/>
    </source>
</evidence>
<sequence>MEDANQMTVHKSEATRKSENRAQALVLAAYNCIAEKGFEGLRLREIAEQVGINHATLHHYFPTKEALIQAVVLYATQRLAQTVGASEGAPAEQLRAHFKLIRQQMQEEPSLFIVLTEVGMRAQRDPAIRAIASQQAERWHAFFVKILKAGIEQGDWSADLDAEAAASTIVAVIQSITLINTKLSSVRMEQALQQLERWLVG</sequence>
<dbReference type="PROSITE" id="PS50977">
    <property type="entry name" value="HTH_TETR_2"/>
    <property type="match status" value="1"/>
</dbReference>
<evidence type="ECO:0000313" key="8">
    <source>
        <dbReference type="Proteomes" id="UP000290365"/>
    </source>
</evidence>
<dbReference type="InterPro" id="IPR036271">
    <property type="entry name" value="Tet_transcr_reg_TetR-rel_C_sf"/>
</dbReference>
<dbReference type="GO" id="GO:0000976">
    <property type="term" value="F:transcription cis-regulatory region binding"/>
    <property type="evidence" value="ECO:0007669"/>
    <property type="project" value="TreeGrafter"/>
</dbReference>
<dbReference type="OrthoDB" id="9809772at2"/>
<dbReference type="InterPro" id="IPR050109">
    <property type="entry name" value="HTH-type_TetR-like_transc_reg"/>
</dbReference>
<keyword evidence="3 5" id="KW-0238">DNA-binding</keyword>
<dbReference type="AlphaFoldDB" id="A0A4P6JTI5"/>
<feature type="domain" description="HTH tetR-type" evidence="6">
    <location>
        <begin position="19"/>
        <end position="79"/>
    </location>
</feature>
<dbReference type="SUPFAM" id="SSF46689">
    <property type="entry name" value="Homeodomain-like"/>
    <property type="match status" value="1"/>
</dbReference>
<evidence type="ECO:0000256" key="2">
    <source>
        <dbReference type="ARBA" id="ARBA00023015"/>
    </source>
</evidence>
<evidence type="ECO:0000259" key="6">
    <source>
        <dbReference type="PROSITE" id="PS50977"/>
    </source>
</evidence>
<dbReference type="InterPro" id="IPR009057">
    <property type="entry name" value="Homeodomain-like_sf"/>
</dbReference>
<gene>
    <name evidence="7" type="ORF">EPA93_22635</name>
</gene>
<evidence type="ECO:0000313" key="7">
    <source>
        <dbReference type="EMBL" id="QBD78635.1"/>
    </source>
</evidence>
<proteinExistence type="predicted"/>
<dbReference type="PRINTS" id="PR00455">
    <property type="entry name" value="HTHTETR"/>
</dbReference>
<reference evidence="7 8" key="1">
    <citation type="submission" date="2019-01" db="EMBL/GenBank/DDBJ databases">
        <title>Ktedonosporobacter rubrisoli SCAWS-G2.</title>
        <authorList>
            <person name="Huang Y."/>
            <person name="Yan B."/>
        </authorList>
    </citation>
    <scope>NUCLEOTIDE SEQUENCE [LARGE SCALE GENOMIC DNA]</scope>
    <source>
        <strain evidence="7 8">SCAWS-G2</strain>
    </source>
</reference>
<dbReference type="InterPro" id="IPR039538">
    <property type="entry name" value="BetI_C"/>
</dbReference>
<dbReference type="SUPFAM" id="SSF48498">
    <property type="entry name" value="Tetracyclin repressor-like, C-terminal domain"/>
    <property type="match status" value="1"/>
</dbReference>
<evidence type="ECO:0000256" key="1">
    <source>
        <dbReference type="ARBA" id="ARBA00022491"/>
    </source>
</evidence>
<dbReference type="InterPro" id="IPR001647">
    <property type="entry name" value="HTH_TetR"/>
</dbReference>
<dbReference type="PANTHER" id="PTHR30055:SF234">
    <property type="entry name" value="HTH-TYPE TRANSCRIPTIONAL REGULATOR BETI"/>
    <property type="match status" value="1"/>
</dbReference>
<keyword evidence="2" id="KW-0805">Transcription regulation</keyword>
<accession>A0A4P6JTI5</accession>
<protein>
    <submittedName>
        <fullName evidence="7">TetR/AcrR family transcriptional regulator</fullName>
    </submittedName>
</protein>
<keyword evidence="1" id="KW-0678">Repressor</keyword>
<dbReference type="PANTHER" id="PTHR30055">
    <property type="entry name" value="HTH-TYPE TRANSCRIPTIONAL REGULATOR RUTR"/>
    <property type="match status" value="1"/>
</dbReference>
<keyword evidence="4" id="KW-0804">Transcription</keyword>
<evidence type="ECO:0000256" key="3">
    <source>
        <dbReference type="ARBA" id="ARBA00023125"/>
    </source>
</evidence>
<organism evidence="7 8">
    <name type="scientific">Ktedonosporobacter rubrisoli</name>
    <dbReference type="NCBI Taxonomy" id="2509675"/>
    <lineage>
        <taxon>Bacteria</taxon>
        <taxon>Bacillati</taxon>
        <taxon>Chloroflexota</taxon>
        <taxon>Ktedonobacteria</taxon>
        <taxon>Ktedonobacterales</taxon>
        <taxon>Ktedonosporobacteraceae</taxon>
        <taxon>Ktedonosporobacter</taxon>
    </lineage>
</organism>
<keyword evidence="8" id="KW-1185">Reference proteome</keyword>
<dbReference type="KEGG" id="kbs:EPA93_22635"/>
<name>A0A4P6JTI5_KTERU</name>
<dbReference type="Proteomes" id="UP000290365">
    <property type="component" value="Chromosome"/>
</dbReference>
<dbReference type="GO" id="GO:0003700">
    <property type="term" value="F:DNA-binding transcription factor activity"/>
    <property type="evidence" value="ECO:0007669"/>
    <property type="project" value="TreeGrafter"/>
</dbReference>
<dbReference type="EMBL" id="CP035758">
    <property type="protein sequence ID" value="QBD78635.1"/>
    <property type="molecule type" value="Genomic_DNA"/>
</dbReference>
<dbReference type="Pfam" id="PF13977">
    <property type="entry name" value="TetR_C_6"/>
    <property type="match status" value="1"/>
</dbReference>